<proteinExistence type="predicted"/>
<keyword evidence="2" id="KW-1185">Reference proteome</keyword>
<gene>
    <name evidence="1" type="primary">vapF</name>
    <name evidence="1" type="ordered locus">DNO_0267</name>
</gene>
<organism evidence="1 2">
    <name type="scientific">Dichelobacter nodosus (strain VCS1703A)</name>
    <dbReference type="NCBI Taxonomy" id="246195"/>
    <lineage>
        <taxon>Bacteria</taxon>
        <taxon>Pseudomonadati</taxon>
        <taxon>Pseudomonadota</taxon>
        <taxon>Gammaproteobacteria</taxon>
        <taxon>Cardiobacteriales</taxon>
        <taxon>Cardiobacteriaceae</taxon>
        <taxon>Dichelobacter</taxon>
    </lineage>
</organism>
<dbReference type="Proteomes" id="UP000000248">
    <property type="component" value="Chromosome"/>
</dbReference>
<dbReference type="KEGG" id="dno:DNO_0267"/>
<dbReference type="RefSeq" id="WP_012030613.1">
    <property type="nucleotide sequence ID" value="NC_009446.1"/>
</dbReference>
<name>A5EWA5_DICNV</name>
<dbReference type="STRING" id="246195.DNO_0267"/>
<accession>A5EWA5</accession>
<dbReference type="HOGENOM" id="CLU_2105099_0_0_6"/>
<reference evidence="1 2" key="1">
    <citation type="journal article" date="2007" name="Nat. Biotechnol.">
        <title>Genome sequence and identification of candidate vaccine antigens from the animal pathogen Dichelobacter nodosus.</title>
        <authorList>
            <person name="Myers G.S."/>
            <person name="Parker D."/>
            <person name="Al-Hasani K."/>
            <person name="Kennan R.M."/>
            <person name="Seemann T."/>
            <person name="Ren Q."/>
            <person name="Badger J.H."/>
            <person name="Selengut J.D."/>
            <person name="Deboy R.T."/>
            <person name="Tettelin H."/>
            <person name="Boyce J.D."/>
            <person name="McCarl V.P."/>
            <person name="Han X."/>
            <person name="Nelson W.C."/>
            <person name="Madupu R."/>
            <person name="Mohamoud Y."/>
            <person name="Holley T."/>
            <person name="Fedorova N."/>
            <person name="Khouri H."/>
            <person name="Bottomley S.P."/>
            <person name="Whittington R.J."/>
            <person name="Adler B."/>
            <person name="Songer J.G."/>
            <person name="Rood J.I."/>
            <person name="Paulsen I.T."/>
        </authorList>
    </citation>
    <scope>NUCLEOTIDE SEQUENCE [LARGE SCALE GENOMIC DNA]</scope>
    <source>
        <strain evidence="1 2">VCS1703A</strain>
    </source>
</reference>
<dbReference type="AlphaFoldDB" id="A5EWA5"/>
<protein>
    <submittedName>
        <fullName evidence="1">Virulence-associated protein VapF</fullName>
    </submittedName>
</protein>
<sequence>MNKFIASYVLFFLRFFFLFLTTNRKHQTQCIKHFINRIKTRCAGDYHSTIKSRSRQIRDLCHAFSFGNSARSIIFLQNFVYWRAGDLEKNNANIKTQKSRGITAAHIIARSSHEL</sequence>
<evidence type="ECO:0000313" key="2">
    <source>
        <dbReference type="Proteomes" id="UP000000248"/>
    </source>
</evidence>
<evidence type="ECO:0000313" key="1">
    <source>
        <dbReference type="EMBL" id="ABQ13627.1"/>
    </source>
</evidence>
<dbReference type="EMBL" id="CP000513">
    <property type="protein sequence ID" value="ABQ13627.1"/>
    <property type="molecule type" value="Genomic_DNA"/>
</dbReference>